<dbReference type="InterPro" id="IPR000835">
    <property type="entry name" value="HTH_MarR-typ"/>
</dbReference>
<keyword evidence="6" id="KW-1185">Reference proteome</keyword>
<comment type="caution">
    <text evidence="5">The sequence shown here is derived from an EMBL/GenBank/DDBJ whole genome shotgun (WGS) entry which is preliminary data.</text>
</comment>
<evidence type="ECO:0000313" key="5">
    <source>
        <dbReference type="EMBL" id="GGI14719.1"/>
    </source>
</evidence>
<dbReference type="GO" id="GO:0003677">
    <property type="term" value="F:DNA binding"/>
    <property type="evidence" value="ECO:0007669"/>
    <property type="project" value="UniProtKB-KW"/>
</dbReference>
<evidence type="ECO:0000259" key="4">
    <source>
        <dbReference type="PROSITE" id="PS50995"/>
    </source>
</evidence>
<dbReference type="Proteomes" id="UP000626244">
    <property type="component" value="Unassembled WGS sequence"/>
</dbReference>
<dbReference type="Pfam" id="PF01047">
    <property type="entry name" value="MarR"/>
    <property type="match status" value="1"/>
</dbReference>
<dbReference type="PANTHER" id="PTHR42756:SF1">
    <property type="entry name" value="TRANSCRIPTIONAL REPRESSOR OF EMRAB OPERON"/>
    <property type="match status" value="1"/>
</dbReference>
<dbReference type="PANTHER" id="PTHR42756">
    <property type="entry name" value="TRANSCRIPTIONAL REGULATOR, MARR"/>
    <property type="match status" value="1"/>
</dbReference>
<evidence type="ECO:0000256" key="1">
    <source>
        <dbReference type="ARBA" id="ARBA00023015"/>
    </source>
</evidence>
<proteinExistence type="predicted"/>
<sequence>MLNEHDKLLVDDLTKLLIQVRKTWQKASEEESTNSLTSPKYLLLHLLYKNKKMTATELGKQIGLSSGAITTAINKMVSNELVKRKRDFRDRRVTWLELTDKGIQMVEELSATRQVLWVSLIEKLDQSEREQFRFLLNKIFSN</sequence>
<name>A0A8J3EZ86_9BACI</name>
<gene>
    <name evidence="5" type="ORF">GCM10007380_24360</name>
</gene>
<organism evidence="5 6">
    <name type="scientific">Gottfriedia solisilvae</name>
    <dbReference type="NCBI Taxonomy" id="1516104"/>
    <lineage>
        <taxon>Bacteria</taxon>
        <taxon>Bacillati</taxon>
        <taxon>Bacillota</taxon>
        <taxon>Bacilli</taxon>
        <taxon>Bacillales</taxon>
        <taxon>Bacillaceae</taxon>
        <taxon>Gottfriedia</taxon>
    </lineage>
</organism>
<accession>A0A8J3EZ86</accession>
<reference evidence="6" key="1">
    <citation type="journal article" date="2019" name="Int. J. Syst. Evol. Microbiol.">
        <title>The Global Catalogue of Microorganisms (GCM) 10K type strain sequencing project: providing services to taxonomists for standard genome sequencing and annotation.</title>
        <authorList>
            <consortium name="The Broad Institute Genomics Platform"/>
            <consortium name="The Broad Institute Genome Sequencing Center for Infectious Disease"/>
            <person name="Wu L."/>
            <person name="Ma J."/>
        </authorList>
    </citation>
    <scope>NUCLEOTIDE SEQUENCE [LARGE SCALE GENOMIC DNA]</scope>
    <source>
        <strain evidence="6">CGMCC 1.14993</strain>
    </source>
</reference>
<dbReference type="InterPro" id="IPR036390">
    <property type="entry name" value="WH_DNA-bd_sf"/>
</dbReference>
<dbReference type="Gene3D" id="1.10.10.10">
    <property type="entry name" value="Winged helix-like DNA-binding domain superfamily/Winged helix DNA-binding domain"/>
    <property type="match status" value="1"/>
</dbReference>
<dbReference type="SMART" id="SM00347">
    <property type="entry name" value="HTH_MARR"/>
    <property type="match status" value="1"/>
</dbReference>
<dbReference type="InterPro" id="IPR036388">
    <property type="entry name" value="WH-like_DNA-bd_sf"/>
</dbReference>
<dbReference type="AlphaFoldDB" id="A0A8J3EZ86"/>
<evidence type="ECO:0000313" key="6">
    <source>
        <dbReference type="Proteomes" id="UP000626244"/>
    </source>
</evidence>
<dbReference type="EMBL" id="BMHB01000001">
    <property type="protein sequence ID" value="GGI14719.1"/>
    <property type="molecule type" value="Genomic_DNA"/>
</dbReference>
<keyword evidence="1" id="KW-0805">Transcription regulation</keyword>
<dbReference type="PROSITE" id="PS50995">
    <property type="entry name" value="HTH_MARR_2"/>
    <property type="match status" value="1"/>
</dbReference>
<evidence type="ECO:0000256" key="2">
    <source>
        <dbReference type="ARBA" id="ARBA00023125"/>
    </source>
</evidence>
<dbReference type="PRINTS" id="PR00598">
    <property type="entry name" value="HTHMARR"/>
</dbReference>
<keyword evidence="2" id="KW-0238">DNA-binding</keyword>
<dbReference type="SUPFAM" id="SSF46785">
    <property type="entry name" value="Winged helix' DNA-binding domain"/>
    <property type="match status" value="1"/>
</dbReference>
<protein>
    <recommendedName>
        <fullName evidence="4">HTH marR-type domain-containing protein</fullName>
    </recommendedName>
</protein>
<keyword evidence="3" id="KW-0804">Transcription</keyword>
<dbReference type="RefSeq" id="WP_088000092.1">
    <property type="nucleotide sequence ID" value="NZ_BMHB01000001.1"/>
</dbReference>
<evidence type="ECO:0000256" key="3">
    <source>
        <dbReference type="ARBA" id="ARBA00023163"/>
    </source>
</evidence>
<dbReference type="GO" id="GO:0003700">
    <property type="term" value="F:DNA-binding transcription factor activity"/>
    <property type="evidence" value="ECO:0007669"/>
    <property type="project" value="InterPro"/>
</dbReference>
<feature type="domain" description="HTH marR-type" evidence="4">
    <location>
        <begin position="10"/>
        <end position="141"/>
    </location>
</feature>
<dbReference type="OrthoDB" id="288929at2"/>